<evidence type="ECO:0000313" key="1">
    <source>
        <dbReference type="EMBL" id="KAG6794159.1"/>
    </source>
</evidence>
<dbReference type="EMBL" id="JAAWWB010000001">
    <property type="protein sequence ID" value="KAG6794159.1"/>
    <property type="molecule type" value="Genomic_DNA"/>
</dbReference>
<name>A0A8X8DLF9_POPTO</name>
<proteinExistence type="predicted"/>
<organism evidence="1 2">
    <name type="scientific">Populus tomentosa</name>
    <name type="common">Chinese white poplar</name>
    <dbReference type="NCBI Taxonomy" id="118781"/>
    <lineage>
        <taxon>Eukaryota</taxon>
        <taxon>Viridiplantae</taxon>
        <taxon>Streptophyta</taxon>
        <taxon>Embryophyta</taxon>
        <taxon>Tracheophyta</taxon>
        <taxon>Spermatophyta</taxon>
        <taxon>Magnoliopsida</taxon>
        <taxon>eudicotyledons</taxon>
        <taxon>Gunneridae</taxon>
        <taxon>Pentapetalae</taxon>
        <taxon>rosids</taxon>
        <taxon>fabids</taxon>
        <taxon>Malpighiales</taxon>
        <taxon>Salicaceae</taxon>
        <taxon>Saliceae</taxon>
        <taxon>Populus</taxon>
    </lineage>
</organism>
<dbReference type="PANTHER" id="PTHR16166">
    <property type="entry name" value="VACUOLAR PROTEIN SORTING-ASSOCIATED PROTEIN VPS13"/>
    <property type="match status" value="1"/>
</dbReference>
<sequence length="290" mass="33136">MLFCFKVVYDGLASRLVDILLQKSDWFAIPAPKKRKNKLSILWDESLTDGNVREDEPPSCRFQVDMSPKRDIELSVKVMLQLLEVSCDLELFLSLWELFTVLKSFEFQLERVLLSLNGIEDVRTRLLSKVEYILSSHKKLSWDVNVINIIINVPWRKATQEEHKLVLKLKSFSYTSKFDADSVASIIEEQSSIPKRFSSSISASNIFTGFQIQDLYNYFEVKLNDIELILISLQHAQAISILEKFCASVALASCIISDQSVLKQLEVGREEETVFPRPNFLCGDNLGSNA</sequence>
<dbReference type="Proteomes" id="UP000886885">
    <property type="component" value="Chromosome 1A"/>
</dbReference>
<dbReference type="PANTHER" id="PTHR16166:SF143">
    <property type="entry name" value="PROTEIN SORTING-ASSOCIATED PROTEIN, PUTATIVE (DUF1162)-RELATED"/>
    <property type="match status" value="1"/>
</dbReference>
<dbReference type="AlphaFoldDB" id="A0A8X8DLF9"/>
<dbReference type="InterPro" id="IPR026847">
    <property type="entry name" value="VPS13"/>
</dbReference>
<accession>A0A8X8DLF9</accession>
<evidence type="ECO:0000313" key="2">
    <source>
        <dbReference type="Proteomes" id="UP000886885"/>
    </source>
</evidence>
<dbReference type="GO" id="GO:0045053">
    <property type="term" value="P:protein retention in Golgi apparatus"/>
    <property type="evidence" value="ECO:0007669"/>
    <property type="project" value="TreeGrafter"/>
</dbReference>
<keyword evidence="2" id="KW-1185">Reference proteome</keyword>
<gene>
    <name evidence="1" type="ORF">POTOM_003394</name>
</gene>
<protein>
    <submittedName>
        <fullName evidence="1">Uncharacterized protein</fullName>
    </submittedName>
</protein>
<dbReference type="OrthoDB" id="1750014at2759"/>
<comment type="caution">
    <text evidence="1">The sequence shown here is derived from an EMBL/GenBank/DDBJ whole genome shotgun (WGS) entry which is preliminary data.</text>
</comment>
<dbReference type="GO" id="GO:0006623">
    <property type="term" value="P:protein targeting to vacuole"/>
    <property type="evidence" value="ECO:0007669"/>
    <property type="project" value="TreeGrafter"/>
</dbReference>
<reference evidence="1" key="1">
    <citation type="journal article" date="2020" name="bioRxiv">
        <title>Hybrid origin of Populus tomentosa Carr. identified through genome sequencing and phylogenomic analysis.</title>
        <authorList>
            <person name="An X."/>
            <person name="Gao K."/>
            <person name="Chen Z."/>
            <person name="Li J."/>
            <person name="Yang X."/>
            <person name="Yang X."/>
            <person name="Zhou J."/>
            <person name="Guo T."/>
            <person name="Zhao T."/>
            <person name="Huang S."/>
            <person name="Miao D."/>
            <person name="Khan W.U."/>
            <person name="Rao P."/>
            <person name="Ye M."/>
            <person name="Lei B."/>
            <person name="Liao W."/>
            <person name="Wang J."/>
            <person name="Ji L."/>
            <person name="Li Y."/>
            <person name="Guo B."/>
            <person name="Mustafa N.S."/>
            <person name="Li S."/>
            <person name="Yun Q."/>
            <person name="Keller S.R."/>
            <person name="Mao J."/>
            <person name="Zhang R."/>
            <person name="Strauss S.H."/>
        </authorList>
    </citation>
    <scope>NUCLEOTIDE SEQUENCE</scope>
    <source>
        <strain evidence="1">GM15</strain>
        <tissue evidence="1">Leaf</tissue>
    </source>
</reference>